<feature type="signal peptide" evidence="2">
    <location>
        <begin position="1"/>
        <end position="24"/>
    </location>
</feature>
<dbReference type="EMBL" id="PDEM01000025">
    <property type="protein sequence ID" value="PHZ84123.1"/>
    <property type="molecule type" value="Genomic_DNA"/>
</dbReference>
<feature type="domain" description="Outer membrane protein beta-barrel" evidence="3">
    <location>
        <begin position="11"/>
        <end position="226"/>
    </location>
</feature>
<dbReference type="Proteomes" id="UP000229730">
    <property type="component" value="Unassembled WGS sequence"/>
</dbReference>
<evidence type="ECO:0000313" key="4">
    <source>
        <dbReference type="EMBL" id="PHZ84123.1"/>
    </source>
</evidence>
<dbReference type="RefSeq" id="WP_099473971.1">
    <property type="nucleotide sequence ID" value="NZ_CP041025.1"/>
</dbReference>
<dbReference type="Gene3D" id="2.40.160.20">
    <property type="match status" value="1"/>
</dbReference>
<dbReference type="FunCoup" id="A0A2G4YP89">
    <property type="interactions" value="180"/>
</dbReference>
<evidence type="ECO:0000259" key="3">
    <source>
        <dbReference type="Pfam" id="PF13505"/>
    </source>
</evidence>
<dbReference type="SUPFAM" id="SSF56925">
    <property type="entry name" value="OMPA-like"/>
    <property type="match status" value="1"/>
</dbReference>
<accession>A0A2G4YP89</accession>
<reference evidence="4 5" key="1">
    <citation type="submission" date="2017-10" db="EMBL/GenBank/DDBJ databases">
        <title>Frigbacter circumglobatus gen. nov. sp. nov., isolated from sediment cultured in situ.</title>
        <authorList>
            <person name="Zhao Z."/>
        </authorList>
    </citation>
    <scope>NUCLEOTIDE SEQUENCE [LARGE SCALE GENOMIC DNA]</scope>
    <source>
        <strain evidence="4 5">ZYL</strain>
    </source>
</reference>
<dbReference type="Pfam" id="PF13505">
    <property type="entry name" value="OMP_b-brl"/>
    <property type="match status" value="1"/>
</dbReference>
<sequence length="248" mass="26089">MSHKLKIALLGATMLGFASTSAQAGLDGNPFEGLYLGFNANYSKVKSKNSYEDLEPGVDELDNNFFTGIGNGAKNTGYGGSLYGGIGTNFWGPMYVSIEGALGLAGGSSTATVNTVTPAFETPDPDGGEPTVTPAAYGTDTLKLKAGFAFDINARLGFTVSDRVLVYGLGGYTSTKFKASVSGQDFSSSAGGYRYGAGFEVGIMEDIALRIEYVRTAHSDINWRTNADSLTFDPSTEALRIGLILHMD</sequence>
<dbReference type="InterPro" id="IPR011250">
    <property type="entry name" value="OMP/PagP_B-barrel"/>
</dbReference>
<dbReference type="InParanoid" id="A0A2G4YP89"/>
<feature type="chain" id="PRO_5013794435" description="Outer membrane protein beta-barrel domain-containing protein" evidence="2">
    <location>
        <begin position="25"/>
        <end position="248"/>
    </location>
</feature>
<gene>
    <name evidence="4" type="ORF">CRD36_13060</name>
</gene>
<proteinExistence type="predicted"/>
<protein>
    <recommendedName>
        <fullName evidence="3">Outer membrane protein beta-barrel domain-containing protein</fullName>
    </recommendedName>
</protein>
<evidence type="ECO:0000256" key="1">
    <source>
        <dbReference type="ARBA" id="ARBA00022729"/>
    </source>
</evidence>
<dbReference type="AlphaFoldDB" id="A0A2G4YP89"/>
<evidence type="ECO:0000313" key="5">
    <source>
        <dbReference type="Proteomes" id="UP000229730"/>
    </source>
</evidence>
<evidence type="ECO:0000256" key="2">
    <source>
        <dbReference type="SAM" id="SignalP"/>
    </source>
</evidence>
<keyword evidence="1 2" id="KW-0732">Signal</keyword>
<comment type="caution">
    <text evidence="4">The sequence shown here is derived from an EMBL/GenBank/DDBJ whole genome shotgun (WGS) entry which is preliminary data.</text>
</comment>
<dbReference type="InterPro" id="IPR027385">
    <property type="entry name" value="Beta-barrel_OMP"/>
</dbReference>
<dbReference type="OrthoDB" id="9815357at2"/>
<name>A0A2G4YP89_9PROT</name>
<keyword evidence="5" id="KW-1185">Reference proteome</keyword>
<organism evidence="4 5">
    <name type="scientific">Paremcibacter congregatus</name>
    <dbReference type="NCBI Taxonomy" id="2043170"/>
    <lineage>
        <taxon>Bacteria</taxon>
        <taxon>Pseudomonadati</taxon>
        <taxon>Pseudomonadota</taxon>
        <taxon>Alphaproteobacteria</taxon>
        <taxon>Emcibacterales</taxon>
        <taxon>Emcibacteraceae</taxon>
        <taxon>Paremcibacter</taxon>
    </lineage>
</organism>